<dbReference type="Proteomes" id="UP001458946">
    <property type="component" value="Unassembled WGS sequence"/>
</dbReference>
<dbReference type="EMBL" id="BAABRN010000006">
    <property type="protein sequence ID" value="GAA5501024.1"/>
    <property type="molecule type" value="Genomic_DNA"/>
</dbReference>
<reference evidence="3 4" key="1">
    <citation type="submission" date="2024-02" db="EMBL/GenBank/DDBJ databases">
        <title>Deinococcus xinjiangensis NBRC 107630.</title>
        <authorList>
            <person name="Ichikawa N."/>
            <person name="Katano-Makiyama Y."/>
            <person name="Hidaka K."/>
        </authorList>
    </citation>
    <scope>NUCLEOTIDE SEQUENCE [LARGE SCALE GENOMIC DNA]</scope>
    <source>
        <strain evidence="3 4">NBRC 107630</strain>
    </source>
</reference>
<name>A0ABP9V6Y7_9DEIO</name>
<dbReference type="Gene3D" id="2.40.50.140">
    <property type="entry name" value="Nucleic acid-binding proteins"/>
    <property type="match status" value="1"/>
</dbReference>
<dbReference type="RefSeq" id="WP_353540998.1">
    <property type="nucleotide sequence ID" value="NZ_BAABRN010000006.1"/>
</dbReference>
<accession>A0ABP9V6Y7</accession>
<evidence type="ECO:0000256" key="1">
    <source>
        <dbReference type="ARBA" id="ARBA00023125"/>
    </source>
</evidence>
<dbReference type="PROSITE" id="PS50935">
    <property type="entry name" value="SSB"/>
    <property type="match status" value="1"/>
</dbReference>
<comment type="caution">
    <text evidence="3">The sequence shown here is derived from an EMBL/GenBank/DDBJ whole genome shotgun (WGS) entry which is preliminary data.</text>
</comment>
<dbReference type="InterPro" id="IPR012340">
    <property type="entry name" value="NA-bd_OB-fold"/>
</dbReference>
<dbReference type="SUPFAM" id="SSF50249">
    <property type="entry name" value="Nucleic acid-binding proteins"/>
    <property type="match status" value="1"/>
</dbReference>
<gene>
    <name evidence="3" type="ORF">Dxin01_00755</name>
</gene>
<dbReference type="InterPro" id="IPR000424">
    <property type="entry name" value="Primosome_PriB/ssb"/>
</dbReference>
<keyword evidence="1 2" id="KW-0238">DNA-binding</keyword>
<organism evidence="3 4">
    <name type="scientific">Deinococcus xinjiangensis</name>
    <dbReference type="NCBI Taxonomy" id="457454"/>
    <lineage>
        <taxon>Bacteria</taxon>
        <taxon>Thermotogati</taxon>
        <taxon>Deinococcota</taxon>
        <taxon>Deinococci</taxon>
        <taxon>Deinococcales</taxon>
        <taxon>Deinococcaceae</taxon>
        <taxon>Deinococcus</taxon>
    </lineage>
</organism>
<keyword evidence="4" id="KW-1185">Reference proteome</keyword>
<proteinExistence type="predicted"/>
<evidence type="ECO:0000313" key="3">
    <source>
        <dbReference type="EMBL" id="GAA5501024.1"/>
    </source>
</evidence>
<evidence type="ECO:0000313" key="4">
    <source>
        <dbReference type="Proteomes" id="UP001458946"/>
    </source>
</evidence>
<sequence>MKGFLFVFGGSPAPLTWGMRPPLADFGSDVYLIGAVARQPEFRGTQLAFVVAGEERVRMPSGEFREMAFYQRCLLDRQHPAAKAVLYGQALALEGTLLATKNQFNNHMKVVVVASDLRLLERPASDLIRDAGGGYRLKRGYQQVIISGRASDNAVPIANDNGPMLTFSLAVPGGAGTQINWIEVKSFMTNHLEMMVHRGQRVVARGRLWNRDKYIGNGRRHTFSVIDAGEIGQG</sequence>
<evidence type="ECO:0000256" key="2">
    <source>
        <dbReference type="PROSITE-ProRule" id="PRU00252"/>
    </source>
</evidence>
<protein>
    <submittedName>
        <fullName evidence="3">Uncharacterized protein</fullName>
    </submittedName>
</protein>